<dbReference type="AlphaFoldDB" id="C6A021"/>
<evidence type="ECO:0000313" key="2">
    <source>
        <dbReference type="Proteomes" id="UP000009079"/>
    </source>
</evidence>
<organism evidence="1 2">
    <name type="scientific">Thermococcus sibiricus (strain DSM 12597 / MM 739)</name>
    <dbReference type="NCBI Taxonomy" id="604354"/>
    <lineage>
        <taxon>Archaea</taxon>
        <taxon>Methanobacteriati</taxon>
        <taxon>Methanobacteriota</taxon>
        <taxon>Thermococci</taxon>
        <taxon>Thermococcales</taxon>
        <taxon>Thermococcaceae</taxon>
        <taxon>Thermococcus</taxon>
    </lineage>
</organism>
<dbReference type="EMBL" id="CP001463">
    <property type="protein sequence ID" value="ACS91002.1"/>
    <property type="molecule type" value="Genomic_DNA"/>
</dbReference>
<dbReference type="Proteomes" id="UP000009079">
    <property type="component" value="Chromosome"/>
</dbReference>
<proteinExistence type="predicted"/>
<evidence type="ECO:0000313" key="1">
    <source>
        <dbReference type="EMBL" id="ACS91002.1"/>
    </source>
</evidence>
<reference evidence="1 2" key="1">
    <citation type="journal article" date="2009" name="Appl. Environ. Microbiol.">
        <title>Metabolic versatility and indigenous origin of the archaeon Thermococcus sibiricus, isolated from a siberian oil reservoir, as revealed by genome analysis.</title>
        <authorList>
            <person name="Mardanov A.V."/>
            <person name="Ravin N.V."/>
            <person name="Svetlitchnyi V.A."/>
            <person name="Beletsky A.V."/>
            <person name="Miroshnichenko M.L."/>
            <person name="Bonch-Osmolovskaya E.A."/>
            <person name="Skryabin K.G."/>
        </authorList>
    </citation>
    <scope>NUCLEOTIDE SEQUENCE [LARGE SCALE GENOMIC DNA]</scope>
    <source>
        <strain evidence="2">DSM 12597 / MM 739</strain>
    </source>
</reference>
<accession>C6A021</accession>
<dbReference type="STRING" id="604354.TSIB_1953"/>
<sequence>MKLYIFLLKASLFTARRRSAFIGEGILSELVNIRELSDYNHKIV</sequence>
<gene>
    <name evidence="1" type="ordered locus">TSIB_1953</name>
</gene>
<dbReference type="HOGENOM" id="CLU_3210949_0_0_2"/>
<name>C6A021_THESM</name>
<keyword evidence="2" id="KW-1185">Reference proteome</keyword>
<protein>
    <submittedName>
        <fullName evidence="1">Uncharacterized protein</fullName>
    </submittedName>
</protein>
<dbReference type="KEGG" id="tsi:TSIB_1953"/>